<keyword evidence="3" id="KW-1185">Reference proteome</keyword>
<feature type="compositionally biased region" description="Polar residues" evidence="1">
    <location>
        <begin position="28"/>
        <end position="42"/>
    </location>
</feature>
<reference evidence="2" key="1">
    <citation type="submission" date="2021-03" db="EMBL/GenBank/DDBJ databases">
        <authorList>
            <person name="Bekaert M."/>
        </authorList>
    </citation>
    <scope>NUCLEOTIDE SEQUENCE</scope>
</reference>
<organism evidence="2 3">
    <name type="scientific">Mytilus edulis</name>
    <name type="common">Blue mussel</name>
    <dbReference type="NCBI Taxonomy" id="6550"/>
    <lineage>
        <taxon>Eukaryota</taxon>
        <taxon>Metazoa</taxon>
        <taxon>Spiralia</taxon>
        <taxon>Lophotrochozoa</taxon>
        <taxon>Mollusca</taxon>
        <taxon>Bivalvia</taxon>
        <taxon>Autobranchia</taxon>
        <taxon>Pteriomorphia</taxon>
        <taxon>Mytilida</taxon>
        <taxon>Mytiloidea</taxon>
        <taxon>Mytilidae</taxon>
        <taxon>Mytilinae</taxon>
        <taxon>Mytilus</taxon>
    </lineage>
</organism>
<name>A0A8S3U4D5_MYTED</name>
<evidence type="ECO:0000313" key="3">
    <source>
        <dbReference type="Proteomes" id="UP000683360"/>
    </source>
</evidence>
<gene>
    <name evidence="2" type="ORF">MEDL_52689</name>
</gene>
<dbReference type="Proteomes" id="UP000683360">
    <property type="component" value="Unassembled WGS sequence"/>
</dbReference>
<evidence type="ECO:0000313" key="2">
    <source>
        <dbReference type="EMBL" id="CAG2240371.1"/>
    </source>
</evidence>
<sequence length="313" mass="36424">MQRFIKPKINIGGKQFDLCRAEKRNSESYDSQQQSRSVNYGNRRNVKKTIEEAYKTDSNTDTSDYEEDEDYFEQTIKHLKKIRRVKTIQGTRDIEKTVTVRIDDVDVKVEPDSGADVNVMDENQFEKFQRKTYGNQVLKKSKIKLSTLQNALPIKGEFKTIIRNKTCGTETRFIVVKGKINSPPLLSKSTLIELGIIQIRTDGSFVKTNQLRIPDSGPPSNSEKHYQVTPGRQIANKEVNLFRKPINKTEQITKLKKKNTKTAKEEIHRRYHSNLYEEINKRDRQSKEKIKGYAENRNKMKKMSPLQDILHLT</sequence>
<feature type="region of interest" description="Disordered" evidence="1">
    <location>
        <begin position="24"/>
        <end position="44"/>
    </location>
</feature>
<dbReference type="EMBL" id="CAJPWZ010002556">
    <property type="protein sequence ID" value="CAG2240371.1"/>
    <property type="molecule type" value="Genomic_DNA"/>
</dbReference>
<comment type="caution">
    <text evidence="2">The sequence shown here is derived from an EMBL/GenBank/DDBJ whole genome shotgun (WGS) entry which is preliminary data.</text>
</comment>
<evidence type="ECO:0000256" key="1">
    <source>
        <dbReference type="SAM" id="MobiDB-lite"/>
    </source>
</evidence>
<dbReference type="OrthoDB" id="10432326at2759"/>
<protein>
    <submittedName>
        <fullName evidence="2">Uncharacterized protein</fullName>
    </submittedName>
</protein>
<accession>A0A8S3U4D5</accession>
<dbReference type="AlphaFoldDB" id="A0A8S3U4D5"/>
<proteinExistence type="predicted"/>